<keyword evidence="2" id="KW-0347">Helicase</keyword>
<dbReference type="Pfam" id="PF00270">
    <property type="entry name" value="DEAD"/>
    <property type="match status" value="1"/>
</dbReference>
<dbReference type="InterPro" id="IPR014001">
    <property type="entry name" value="Helicase_ATP-bd"/>
</dbReference>
<dbReference type="OrthoDB" id="143059at2"/>
<protein>
    <submittedName>
        <fullName evidence="2">Helicase-like protein</fullName>
    </submittedName>
</protein>
<proteinExistence type="predicted"/>
<dbReference type="PANTHER" id="PTHR47957">
    <property type="entry name" value="ATP-DEPENDENT HELICASE HRQ1"/>
    <property type="match status" value="1"/>
</dbReference>
<dbReference type="Gene3D" id="3.40.50.300">
    <property type="entry name" value="P-loop containing nucleotide triphosphate hydrolases"/>
    <property type="match status" value="2"/>
</dbReference>
<dbReference type="GO" id="GO:0005524">
    <property type="term" value="F:ATP binding"/>
    <property type="evidence" value="ECO:0007669"/>
    <property type="project" value="InterPro"/>
</dbReference>
<dbReference type="SMART" id="SM00487">
    <property type="entry name" value="DEXDc"/>
    <property type="match status" value="1"/>
</dbReference>
<dbReference type="PANTHER" id="PTHR47957:SF3">
    <property type="entry name" value="ATP-DEPENDENT HELICASE HRQ1"/>
    <property type="match status" value="1"/>
</dbReference>
<dbReference type="GO" id="GO:0036297">
    <property type="term" value="P:interstrand cross-link repair"/>
    <property type="evidence" value="ECO:0007669"/>
    <property type="project" value="TreeGrafter"/>
</dbReference>
<sequence>MIDPVGSFDTIRDNFILYVKTAFGTRYPSIEEEREKLLHTDRVLSREPYIEPLPRYLSSNKKIENLTLDDVPGITREALQVFKELCGCGLIGDFALHYHQLEMLQKAVAGRNCVITAGTGAGKTESFLMPLFAQLAREVKCWTAPGPAPARLDDWWKSREWIDSCHTGNRLTTSYRVSQRRHETRPAAVRALLVYPMNALVEDQLTRLRKALDSDDAREWLAANANGNRIYLGRYNGETPVPGHETGADGLTPDENKIDKLAKKLALMDETAAVALQYAKDNPDKEEAVTFFPRLDGGEMRSRWDMQEAPPDILITNFSMLGIMLMRDEDKGIFEKTRAWLNAEELPVNQRETAKRERVFHLVVDELHLYRGTSGAEVAYLLRLLLLRLGLEPGHPQLRILASSASLEPDDEKSHQFLQDFFGQNDFEIIPGYPAPVRAVNGSRFLPPDPFVQIAGHYPDIPDRVYDYAIQQLGGSIPQEAPRVELLKLLNSEGLYAAERLLEACRKDDKTRAVSLKEFAGQIFGPTDDWRKAARGLLIVRGMYDEAGIETSLPSFRLHYFFRNIEGLWASIRPGQERPVGKLYPSSRIVDEDSDSRVLEMLYCEHCGTVFLGGSRLELSDGTLELLTTEPDIEGIPDKQAARFAERRRYNEYAVFWPMGEQPSADNIRWRQPVVNAVRQNTGQWKPDSPARWVEASLSSLTGKVECTHEQAVQNPEHWVKGLLFEIDENDTELRKKHRSLPSVCPACAADHTKRKRKSPVRGFRTGFAKVSQVFTKELFYQLPGKAKLVIFSDSREDAAQIANGVERNHYSELVREIVLHELQAQVLGEPELLENIGDNQPVRGRYAQEFANRNPEREAMLREALDLERNPVPDNVSNAQAKMLRRGRDEAVQLLQAIRRTGRERLVPLAGIMPDSSTCGRLVQRFLSLGVNPAGNDLDVQTFIWDGREHHWTALFDFKKQDWREDLPTDAQEAKDRIIKALREAIADLFFGRLYFGLESSGLGWPVLNVKDEIIAARAGEISVAPESFRQVCDSFVRKLGDTYRYIPSEYDNDMQDYLAYPMMPASLKKYVRAVAAHLHINEDSLGEAIFRIFGDCGHYNGKLVTRNLHVRVSVGQDPVWTCPRCHRHHLHFSAGVCTGCCGLLNRNEDTNCGSVWPANYIAKPVAAARLPLRLHCEELSAQSDDQGERQRHFRGIITNQTGQSRQYHSNVDEIDALSVTTTMEVGVDIGSLQAVQLANMPPMRFNYQQRVGRAGRRKQAFASVLTLCRGRSHDEFYFSFPEKITGDPPPVPFLTMGQERIQKRMIAKECLRRAFLAAGLQWWHGPVPPDTHGEFGVVVSDGEGPGWAENREAVVRWLTTRTGEQEEVILAVLGRRDESMLQWLSDATDGLPARIQKAVDAAELAGKGLAERLAEGAVLPMYGMPTRTRLLYHYLNSDQESTIDRDLELAISEFAPGSQKTKDKAVHTAIGFTGPLIWNPGRKKWVPADDPLPYRRWMLRCPSCGKTSTLEQEPEEEVCPECGYAAGAGGQRVSKYIVATPRAFRTDLTRGSDARDDAEISAGFPSLLVESSPIMQTEHLVGSNARIHLSVDGKIWRVNDNGGMLFEGVQQTTPPPGEGPRLENQWIDTRYATPRRGAETEKIALGAGKVTEVLHVQPDLVSPGLNLHPGHSDGGVRGAVYSAAFLLRRVLAGELDIDPDEIEIANITVEERAPSGSGVADMIFSDRLPNGAGFVRYMAENFAGILRGTCNPLPDSYAGKILDLEHGKCDSSCYDCLKVYRNMPYHGLLDWRLAVSYIRVLADSSHVVGLNGCFDFPELRQWPEIAIALRNKFTSSFNCQPATFGQLPGFTVGRRRKVIIVHPLWDTCNPEGILAEATAAAGGEVEYMDTFNLLRRPGERHMWLARNR</sequence>
<dbReference type="RefSeq" id="WP_132083739.1">
    <property type="nucleotide sequence ID" value="NZ_SLUI01000027.1"/>
</dbReference>
<organism evidence="2 3">
    <name type="scientific">Anaerospora hongkongensis</name>
    <dbReference type="NCBI Taxonomy" id="244830"/>
    <lineage>
        <taxon>Bacteria</taxon>
        <taxon>Bacillati</taxon>
        <taxon>Bacillota</taxon>
        <taxon>Negativicutes</taxon>
        <taxon>Selenomonadales</taxon>
        <taxon>Sporomusaceae</taxon>
        <taxon>Anaerospora</taxon>
    </lineage>
</organism>
<name>A0A4R1PKS9_9FIRM</name>
<keyword evidence="2" id="KW-0067">ATP-binding</keyword>
<comment type="caution">
    <text evidence="2">The sequence shown here is derived from an EMBL/GenBank/DDBJ whole genome shotgun (WGS) entry which is preliminary data.</text>
</comment>
<dbReference type="PROSITE" id="PS51192">
    <property type="entry name" value="HELICASE_ATP_BIND_1"/>
    <property type="match status" value="1"/>
</dbReference>
<keyword evidence="3" id="KW-1185">Reference proteome</keyword>
<dbReference type="GO" id="GO:0006289">
    <property type="term" value="P:nucleotide-excision repair"/>
    <property type="evidence" value="ECO:0007669"/>
    <property type="project" value="TreeGrafter"/>
</dbReference>
<evidence type="ECO:0000313" key="3">
    <source>
        <dbReference type="Proteomes" id="UP000295063"/>
    </source>
</evidence>
<dbReference type="PROSITE" id="PS51311">
    <property type="entry name" value="SCGB"/>
    <property type="match status" value="1"/>
</dbReference>
<evidence type="ECO:0000259" key="1">
    <source>
        <dbReference type="PROSITE" id="PS51192"/>
    </source>
</evidence>
<feature type="domain" description="Helicase ATP-binding" evidence="1">
    <location>
        <begin position="104"/>
        <end position="425"/>
    </location>
</feature>
<dbReference type="SUPFAM" id="SSF52540">
    <property type="entry name" value="P-loop containing nucleoside triphosphate hydrolases"/>
    <property type="match status" value="2"/>
</dbReference>
<gene>
    <name evidence="2" type="ORF">EV210_12710</name>
</gene>
<keyword evidence="2" id="KW-0378">Hydrolase</keyword>
<dbReference type="InterPro" id="IPR027417">
    <property type="entry name" value="P-loop_NTPase"/>
</dbReference>
<dbReference type="Proteomes" id="UP000295063">
    <property type="component" value="Unassembled WGS sequence"/>
</dbReference>
<dbReference type="InterPro" id="IPR011545">
    <property type="entry name" value="DEAD/DEAH_box_helicase_dom"/>
</dbReference>
<dbReference type="GO" id="GO:0003676">
    <property type="term" value="F:nucleic acid binding"/>
    <property type="evidence" value="ECO:0007669"/>
    <property type="project" value="InterPro"/>
</dbReference>
<keyword evidence="2" id="KW-0547">Nucleotide-binding</keyword>
<evidence type="ECO:0000313" key="2">
    <source>
        <dbReference type="EMBL" id="TCL31758.1"/>
    </source>
</evidence>
<reference evidence="2 3" key="1">
    <citation type="submission" date="2019-03" db="EMBL/GenBank/DDBJ databases">
        <title>Genomic Encyclopedia of Type Strains, Phase IV (KMG-IV): sequencing the most valuable type-strain genomes for metagenomic binning, comparative biology and taxonomic classification.</title>
        <authorList>
            <person name="Goeker M."/>
        </authorList>
    </citation>
    <scope>NUCLEOTIDE SEQUENCE [LARGE SCALE GENOMIC DNA]</scope>
    <source>
        <strain evidence="2 3">DSM 15969</strain>
    </source>
</reference>
<accession>A0A4R1PKS9</accession>
<dbReference type="EMBL" id="SLUI01000027">
    <property type="protein sequence ID" value="TCL31758.1"/>
    <property type="molecule type" value="Genomic_DNA"/>
</dbReference>
<dbReference type="InterPro" id="IPR016126">
    <property type="entry name" value="Secretoglobin"/>
</dbReference>
<dbReference type="GO" id="GO:0043138">
    <property type="term" value="F:3'-5' DNA helicase activity"/>
    <property type="evidence" value="ECO:0007669"/>
    <property type="project" value="TreeGrafter"/>
</dbReference>